<dbReference type="EMBL" id="JBHSAB010000005">
    <property type="protein sequence ID" value="MFC3908478.1"/>
    <property type="molecule type" value="Genomic_DNA"/>
</dbReference>
<evidence type="ECO:0008006" key="4">
    <source>
        <dbReference type="Google" id="ProtNLM"/>
    </source>
</evidence>
<evidence type="ECO:0000256" key="1">
    <source>
        <dbReference type="SAM" id="SignalP"/>
    </source>
</evidence>
<dbReference type="RefSeq" id="WP_382341798.1">
    <property type="nucleotide sequence ID" value="NZ_JBHSAB010000005.1"/>
</dbReference>
<keyword evidence="3" id="KW-1185">Reference proteome</keyword>
<reference evidence="3" key="1">
    <citation type="journal article" date="2019" name="Int. J. Syst. Evol. Microbiol.">
        <title>The Global Catalogue of Microorganisms (GCM) 10K type strain sequencing project: providing services to taxonomists for standard genome sequencing and annotation.</title>
        <authorList>
            <consortium name="The Broad Institute Genomics Platform"/>
            <consortium name="The Broad Institute Genome Sequencing Center for Infectious Disease"/>
            <person name="Wu L."/>
            <person name="Ma J."/>
        </authorList>
    </citation>
    <scope>NUCLEOTIDE SEQUENCE [LARGE SCALE GENOMIC DNA]</scope>
    <source>
        <strain evidence="3">CCUG 59858</strain>
    </source>
</reference>
<proteinExistence type="predicted"/>
<dbReference type="Proteomes" id="UP001595758">
    <property type="component" value="Unassembled WGS sequence"/>
</dbReference>
<feature type="chain" id="PRO_5046045180" description="Carboxypeptidase regulatory-like domain-containing protein" evidence="1">
    <location>
        <begin position="18"/>
        <end position="352"/>
    </location>
</feature>
<sequence length="352" mass="39269">MAKALCRYLLFTCLALAASALQALSSDEALLLRKDFQLYQAWSLSRNYYFGTSLPRDRLSALAWQMVYVDLLPAGYPQKDQMLSFFLNGLSQEQVQQAKARSKQLIENYNLGAPFSEENLSKAYALRDETNNWQALQPEYVPYSAAGRFKNWIEWIADHIGREFAAMLDQKGYRLLTAHAFPIVYGQVAVKGPEAPEMVLANIPLSENGYFVAHADTATLHFQLAGYKPVAVNINPEQQIQAIPPVVLEPLPHSKKTGVVGRILPWNGFTQGNILLQADDGDPSPRDPWKRPAIPLTVTNTGQFYATGLAPGRYKLFINTAGLSTVVKFAAKEGEIRGLSIIDLRSKIYSRK</sequence>
<feature type="signal peptide" evidence="1">
    <location>
        <begin position="1"/>
        <end position="17"/>
    </location>
</feature>
<organism evidence="2 3">
    <name type="scientific">Legionella dresdenensis</name>
    <dbReference type="NCBI Taxonomy" id="450200"/>
    <lineage>
        <taxon>Bacteria</taxon>
        <taxon>Pseudomonadati</taxon>
        <taxon>Pseudomonadota</taxon>
        <taxon>Gammaproteobacteria</taxon>
        <taxon>Legionellales</taxon>
        <taxon>Legionellaceae</taxon>
        <taxon>Legionella</taxon>
    </lineage>
</organism>
<protein>
    <recommendedName>
        <fullName evidence="4">Carboxypeptidase regulatory-like domain-containing protein</fullName>
    </recommendedName>
</protein>
<comment type="caution">
    <text evidence="2">The sequence shown here is derived from an EMBL/GenBank/DDBJ whole genome shotgun (WGS) entry which is preliminary data.</text>
</comment>
<keyword evidence="1" id="KW-0732">Signal</keyword>
<evidence type="ECO:0000313" key="2">
    <source>
        <dbReference type="EMBL" id="MFC3908478.1"/>
    </source>
</evidence>
<accession>A0ABV8CDV6</accession>
<evidence type="ECO:0000313" key="3">
    <source>
        <dbReference type="Proteomes" id="UP001595758"/>
    </source>
</evidence>
<gene>
    <name evidence="2" type="ORF">ACFORL_05245</name>
</gene>
<name>A0ABV8CDV6_9GAMM</name>